<evidence type="ECO:0000256" key="3">
    <source>
        <dbReference type="SAM" id="Phobius"/>
    </source>
</evidence>
<evidence type="ECO:0000256" key="2">
    <source>
        <dbReference type="SAM" id="MobiDB-lite"/>
    </source>
</evidence>
<sequence length="356" mass="37885">MAEGGGQGGSESEDKTEAATPRRIEKAREDGQAAVSRELAGFGALGGGVLGLTIALPPAGAEMLRGLRAVLERAHEIPPMVAAIELGRLGMLAALPAAVLAGAGALVATLLQTQMMVSAKGITPQFSRVNPVAALKRLFGVEGAIEFLRTLLKLGLVGAALWWVLGDPARLVGLLAMPPGALLREGAKAAIDLAVAALVAFAAIAVLDWLWVRWRHLHRLRMSRQDLKEEMRESEGDPQVKARLRRLRETRARQRMMAAVPKAAVVITNPTHFAVALAYDQGSSAAPRVVAKGADEVAARIRAMADEHRVPIVSNPPLARALFRLDLDTEIPAEHYQAVAEIIAYVWRLGGRGPSA</sequence>
<keyword evidence="3" id="KW-1133">Transmembrane helix</keyword>
<dbReference type="EMBL" id="AP025637">
    <property type="protein sequence ID" value="BDG73006.1"/>
    <property type="molecule type" value="Genomic_DNA"/>
</dbReference>
<dbReference type="InterPro" id="IPR029025">
    <property type="entry name" value="T3SS_substrate_exporter_C"/>
</dbReference>
<protein>
    <submittedName>
        <fullName evidence="4">Flagellar biosynthesis protein FlhB</fullName>
    </submittedName>
</protein>
<evidence type="ECO:0000313" key="4">
    <source>
        <dbReference type="EMBL" id="BDG73006.1"/>
    </source>
</evidence>
<accession>A0ABM7Y527</accession>
<dbReference type="PANTHER" id="PTHR30531:SF12">
    <property type="entry name" value="FLAGELLAR BIOSYNTHETIC PROTEIN FLHB"/>
    <property type="match status" value="1"/>
</dbReference>
<comment type="similarity">
    <text evidence="1">Belongs to the type III secretion exporter family.</text>
</comment>
<keyword evidence="4" id="KW-0282">Flagellum</keyword>
<dbReference type="Gene3D" id="3.40.1690.10">
    <property type="entry name" value="secretion proteins EscU"/>
    <property type="match status" value="1"/>
</dbReference>
<reference evidence="4 5" key="1">
    <citation type="journal article" date="2016" name="Microbes Environ.">
        <title>Phylogenetically diverse aerobic anoxygenic phototrophic bacteria isolated from epilithic biofilms in Tama river, Japan.</title>
        <authorList>
            <person name="Hirose S."/>
            <person name="Matsuura K."/>
            <person name="Haruta S."/>
        </authorList>
    </citation>
    <scope>NUCLEOTIDE SEQUENCE [LARGE SCALE GENOMIC DNA]</scope>
    <source>
        <strain evidence="4 5">S08</strain>
    </source>
</reference>
<keyword evidence="4" id="KW-0966">Cell projection</keyword>
<dbReference type="Proteomes" id="UP000831327">
    <property type="component" value="Chromosome"/>
</dbReference>
<evidence type="ECO:0000313" key="5">
    <source>
        <dbReference type="Proteomes" id="UP000831327"/>
    </source>
</evidence>
<proteinExistence type="inferred from homology"/>
<keyword evidence="3" id="KW-0472">Membrane</keyword>
<feature type="region of interest" description="Disordered" evidence="2">
    <location>
        <begin position="1"/>
        <end position="30"/>
    </location>
</feature>
<dbReference type="PANTHER" id="PTHR30531">
    <property type="entry name" value="FLAGELLAR BIOSYNTHETIC PROTEIN FLHB"/>
    <property type="match status" value="1"/>
</dbReference>
<dbReference type="RefSeq" id="WP_244407199.1">
    <property type="nucleotide sequence ID" value="NZ_AP025637.1"/>
</dbReference>
<evidence type="ECO:0000256" key="1">
    <source>
        <dbReference type="ARBA" id="ARBA00010690"/>
    </source>
</evidence>
<dbReference type="InterPro" id="IPR006135">
    <property type="entry name" value="T3SS_substrate_exporter"/>
</dbReference>
<organism evidence="4 5">
    <name type="scientific">Roseomonas fluvialis</name>
    <dbReference type="NCBI Taxonomy" id="1750527"/>
    <lineage>
        <taxon>Bacteria</taxon>
        <taxon>Pseudomonadati</taxon>
        <taxon>Pseudomonadota</taxon>
        <taxon>Alphaproteobacteria</taxon>
        <taxon>Acetobacterales</taxon>
        <taxon>Roseomonadaceae</taxon>
        <taxon>Roseomonas</taxon>
    </lineage>
</organism>
<dbReference type="Pfam" id="PF01312">
    <property type="entry name" value="Bac_export_2"/>
    <property type="match status" value="1"/>
</dbReference>
<gene>
    <name evidence="4" type="primary">flhB</name>
    <name evidence="4" type="ORF">Rmf_29350</name>
</gene>
<dbReference type="PRINTS" id="PR00950">
    <property type="entry name" value="TYPE3IMSPROT"/>
</dbReference>
<keyword evidence="3" id="KW-0812">Transmembrane</keyword>
<keyword evidence="5" id="KW-1185">Reference proteome</keyword>
<keyword evidence="4" id="KW-0969">Cilium</keyword>
<dbReference type="SUPFAM" id="SSF160544">
    <property type="entry name" value="EscU C-terminal domain-like"/>
    <property type="match status" value="1"/>
</dbReference>
<feature type="transmembrane region" description="Helical" evidence="3">
    <location>
        <begin position="89"/>
        <end position="111"/>
    </location>
</feature>
<feature type="compositionally biased region" description="Basic and acidic residues" evidence="2">
    <location>
        <begin position="12"/>
        <end position="30"/>
    </location>
</feature>
<feature type="transmembrane region" description="Helical" evidence="3">
    <location>
        <begin position="147"/>
        <end position="165"/>
    </location>
</feature>
<name>A0ABM7Y527_9PROT</name>
<feature type="transmembrane region" description="Helical" evidence="3">
    <location>
        <begin position="189"/>
        <end position="212"/>
    </location>
</feature>